<dbReference type="InterPro" id="IPR050361">
    <property type="entry name" value="MPP/UQCRC_Complex"/>
</dbReference>
<dbReference type="PANTHER" id="PTHR11851">
    <property type="entry name" value="METALLOPROTEASE"/>
    <property type="match status" value="1"/>
</dbReference>
<organism evidence="4">
    <name type="scientific">Synechococcus elongatus PCC 11802</name>
    <dbReference type="NCBI Taxonomy" id="2283154"/>
    <lineage>
        <taxon>Bacteria</taxon>
        <taxon>Bacillati</taxon>
        <taxon>Cyanobacteriota</taxon>
        <taxon>Cyanophyceae</taxon>
        <taxon>Synechococcales</taxon>
        <taxon>Synechococcaceae</taxon>
        <taxon>Synechococcus</taxon>
    </lineage>
</organism>
<proteinExistence type="predicted"/>
<gene>
    <name evidence="4" type="ORF">EKO22_11965</name>
</gene>
<sequence length="472" mass="52835">MIRRWLLLGIALLLCWLQSPAHAIAATNLQQPNIDRCRLDNGLRVYLLEDRSLPLVSGRLLVDAGSRLDSADRWGTADFTAAMLRQGSSRAYPIDRLDQELEERAASLESSPGVTVASLSFRSFSPDLAFVLDRLFELLTDPAFPSDRLQQLRDRSLAVLARQNDRPDAIASRELPKLIYGPSDALARSLTAADLQRVRREDLVAFHQRYYRPDRFWLGIVGDFQAAPLCQTLQATWGQWQPSQTSTIADLQTEPLTPPTTAIYLIDQPQLSQSTVQMASLGGRLDDPDYAALTVLNELLNGFSGRLSNQIRSRLGLAYSVYGSGQPNFERPGLFVAGGQTAEPTTAALIQALRAELATVRSEPISEAELQQIRDRLLNSFVFNFQSPDQTLGRLLRTEFFQYPEDFLWRYRDALLKVTPADVQAVAQRWIQLDQMPILVIGDRAALLPQLQTLNLPVQDWPLDQQPQSATP</sequence>
<evidence type="ECO:0000256" key="1">
    <source>
        <dbReference type="SAM" id="SignalP"/>
    </source>
</evidence>
<dbReference type="Gene3D" id="3.30.830.10">
    <property type="entry name" value="Metalloenzyme, LuxS/M16 peptidase-like"/>
    <property type="match status" value="2"/>
</dbReference>
<dbReference type="InterPro" id="IPR011249">
    <property type="entry name" value="Metalloenz_LuxS/M16"/>
</dbReference>
<dbReference type="AlphaFoldDB" id="A0AAT9K0R4"/>
<protein>
    <submittedName>
        <fullName evidence="4">Pitrilysin family protein</fullName>
    </submittedName>
</protein>
<evidence type="ECO:0000259" key="2">
    <source>
        <dbReference type="Pfam" id="PF00675"/>
    </source>
</evidence>
<dbReference type="InterPro" id="IPR011765">
    <property type="entry name" value="Pept_M16_N"/>
</dbReference>
<dbReference type="EMBL" id="CP034671">
    <property type="protein sequence ID" value="QFZ93380.2"/>
    <property type="molecule type" value="Genomic_DNA"/>
</dbReference>
<evidence type="ECO:0000313" key="4">
    <source>
        <dbReference type="EMBL" id="QFZ93380.2"/>
    </source>
</evidence>
<evidence type="ECO:0000259" key="3">
    <source>
        <dbReference type="Pfam" id="PF05193"/>
    </source>
</evidence>
<feature type="signal peptide" evidence="1">
    <location>
        <begin position="1"/>
        <end position="23"/>
    </location>
</feature>
<name>A0AAT9K0R4_SYNEL</name>
<dbReference type="PANTHER" id="PTHR11851:SF225">
    <property type="entry name" value="NON-PEPTIDASE HOMOLOG YMXG"/>
    <property type="match status" value="1"/>
</dbReference>
<reference evidence="4" key="1">
    <citation type="submission" date="2024-01" db="EMBL/GenBank/DDBJ databases">
        <title>Synechococcus elongatus PCC 11802, a close yet different native of Synechococcus elongatus PCC 11801.</title>
        <authorList>
            <person name="Jaiswal D."/>
            <person name="Sengupta A."/>
            <person name="Sengupta S."/>
            <person name="Pakrasi H.B."/>
            <person name="Wangikar P."/>
        </authorList>
    </citation>
    <scope>NUCLEOTIDE SEQUENCE</scope>
    <source>
        <strain evidence="4">PCC 11802</strain>
    </source>
</reference>
<dbReference type="RefSeq" id="WP_208678165.1">
    <property type="nucleotide sequence ID" value="NZ_CP034671.2"/>
</dbReference>
<dbReference type="Pfam" id="PF05193">
    <property type="entry name" value="Peptidase_M16_C"/>
    <property type="match status" value="1"/>
</dbReference>
<accession>A0AAT9K0R4</accession>
<feature type="domain" description="Peptidase M16 N-terminal" evidence="2">
    <location>
        <begin position="49"/>
        <end position="180"/>
    </location>
</feature>
<feature type="chain" id="PRO_5043456795" evidence="1">
    <location>
        <begin position="24"/>
        <end position="472"/>
    </location>
</feature>
<dbReference type="InterPro" id="IPR007863">
    <property type="entry name" value="Peptidase_M16_C"/>
</dbReference>
<dbReference type="GO" id="GO:0046872">
    <property type="term" value="F:metal ion binding"/>
    <property type="evidence" value="ECO:0007669"/>
    <property type="project" value="InterPro"/>
</dbReference>
<dbReference type="Pfam" id="PF00675">
    <property type="entry name" value="Peptidase_M16"/>
    <property type="match status" value="1"/>
</dbReference>
<feature type="domain" description="Peptidase M16 C-terminal" evidence="3">
    <location>
        <begin position="198"/>
        <end position="377"/>
    </location>
</feature>
<dbReference type="SUPFAM" id="SSF63411">
    <property type="entry name" value="LuxS/MPP-like metallohydrolase"/>
    <property type="match status" value="2"/>
</dbReference>
<keyword evidence="1" id="KW-0732">Signal</keyword>